<evidence type="ECO:0000256" key="1">
    <source>
        <dbReference type="SAM" id="Phobius"/>
    </source>
</evidence>
<evidence type="ECO:0000313" key="2">
    <source>
        <dbReference type="EMBL" id="KZS00879.1"/>
    </source>
</evidence>
<reference evidence="2 3" key="1">
    <citation type="submission" date="2016-03" db="EMBL/GenBank/DDBJ databases">
        <title>EvidentialGene: Evidence-directed Construction of Genes on Genomes.</title>
        <authorList>
            <person name="Gilbert D.G."/>
            <person name="Choi J.-H."/>
            <person name="Mockaitis K."/>
            <person name="Colbourne J."/>
            <person name="Pfrender M."/>
        </authorList>
    </citation>
    <scope>NUCLEOTIDE SEQUENCE [LARGE SCALE GENOMIC DNA]</scope>
    <source>
        <strain evidence="2 3">Xinb3</strain>
        <tissue evidence="2">Complete organism</tissue>
    </source>
</reference>
<name>A0A164I4R1_9CRUS</name>
<comment type="caution">
    <text evidence="2">The sequence shown here is derived from an EMBL/GenBank/DDBJ whole genome shotgun (WGS) entry which is preliminary data.</text>
</comment>
<sequence>MSIFVVLHRRGTGTLLAQLGRIGNSNQGSHRTHRNQGNQRARRRTIVINIHRCGYRSGGWQRRWQTDPIGIARAQPCVCVFNGLGGWMDGRSNERTHRGRRKRPKTMAISSSIFLFCCPFYRIFFFFSSST</sequence>
<protein>
    <submittedName>
        <fullName evidence="2">Uncharacterized protein</fullName>
    </submittedName>
</protein>
<dbReference type="Proteomes" id="UP000076858">
    <property type="component" value="Unassembled WGS sequence"/>
</dbReference>
<dbReference type="EMBL" id="LRGB01008214">
    <property type="protein sequence ID" value="KZS00879.1"/>
    <property type="molecule type" value="Genomic_DNA"/>
</dbReference>
<keyword evidence="3" id="KW-1185">Reference proteome</keyword>
<accession>A0A164I4R1</accession>
<dbReference type="AlphaFoldDB" id="A0A164I4R1"/>
<keyword evidence="1" id="KW-0472">Membrane</keyword>
<gene>
    <name evidence="2" type="ORF">APZ42_002647</name>
</gene>
<keyword evidence="1" id="KW-1133">Transmembrane helix</keyword>
<proteinExistence type="predicted"/>
<organism evidence="2 3">
    <name type="scientific">Daphnia magna</name>
    <dbReference type="NCBI Taxonomy" id="35525"/>
    <lineage>
        <taxon>Eukaryota</taxon>
        <taxon>Metazoa</taxon>
        <taxon>Ecdysozoa</taxon>
        <taxon>Arthropoda</taxon>
        <taxon>Crustacea</taxon>
        <taxon>Branchiopoda</taxon>
        <taxon>Diplostraca</taxon>
        <taxon>Cladocera</taxon>
        <taxon>Anomopoda</taxon>
        <taxon>Daphniidae</taxon>
        <taxon>Daphnia</taxon>
    </lineage>
</organism>
<feature type="transmembrane region" description="Helical" evidence="1">
    <location>
        <begin position="107"/>
        <end position="127"/>
    </location>
</feature>
<evidence type="ECO:0000313" key="3">
    <source>
        <dbReference type="Proteomes" id="UP000076858"/>
    </source>
</evidence>
<keyword evidence="1" id="KW-0812">Transmembrane</keyword>